<evidence type="ECO:0000313" key="2">
    <source>
        <dbReference type="EMBL" id="RMN96949.1"/>
    </source>
</evidence>
<organism evidence="2 4">
    <name type="scientific">Pseudomonas cannabina</name>
    <dbReference type="NCBI Taxonomy" id="86840"/>
    <lineage>
        <taxon>Bacteria</taxon>
        <taxon>Pseudomonadati</taxon>
        <taxon>Pseudomonadota</taxon>
        <taxon>Gammaproteobacteria</taxon>
        <taxon>Pseudomonadales</taxon>
        <taxon>Pseudomonadaceae</taxon>
        <taxon>Pseudomonas</taxon>
    </lineage>
</organism>
<dbReference type="EMBL" id="RBPJ01000135">
    <property type="protein sequence ID" value="RMN96949.1"/>
    <property type="molecule type" value="Genomic_DNA"/>
</dbReference>
<protein>
    <submittedName>
        <fullName evidence="2">Uncharacterized protein</fullName>
    </submittedName>
</protein>
<evidence type="ECO:0000313" key="3">
    <source>
        <dbReference type="Proteomes" id="UP000269335"/>
    </source>
</evidence>
<evidence type="ECO:0000313" key="1">
    <source>
        <dbReference type="EMBL" id="RMN78359.1"/>
    </source>
</evidence>
<gene>
    <name evidence="2" type="ORF">ALQ51_04048</name>
    <name evidence="1" type="ORF">ALQ53_00555</name>
</gene>
<dbReference type="AlphaFoldDB" id="A0A3M3Q2D2"/>
<reference evidence="3 4" key="1">
    <citation type="submission" date="2018-08" db="EMBL/GenBank/DDBJ databases">
        <title>Recombination of ecologically and evolutionarily significant loci maintains genetic cohesion in the Pseudomonas syringae species complex.</title>
        <authorList>
            <person name="Dillon M."/>
            <person name="Thakur S."/>
            <person name="Almeida R.N.D."/>
            <person name="Weir B.S."/>
            <person name="Guttman D.S."/>
        </authorList>
    </citation>
    <scope>NUCLEOTIDE SEQUENCE [LARGE SCALE GENOMIC DNA]</scope>
    <source>
        <strain evidence="1 3">ICMP 15201</strain>
        <strain evidence="2 4">ICMP 15203</strain>
    </source>
</reference>
<proteinExistence type="predicted"/>
<comment type="caution">
    <text evidence="2">The sequence shown here is derived from an EMBL/GenBank/DDBJ whole genome shotgun (WGS) entry which is preliminary data.</text>
</comment>
<dbReference type="Proteomes" id="UP000270524">
    <property type="component" value="Unassembled WGS sequence"/>
</dbReference>
<sequence length="71" mass="8384">MIAQRVSTIVRRFAPFLRRRASRNSFPRWSVRNDNLNYDHYRATLRVDMPFGTLRVLFATQSVEDGIPTLE</sequence>
<name>A0A3M3Q2D2_PSECA</name>
<accession>A0A3M3Q2D2</accession>
<dbReference type="Proteomes" id="UP000269335">
    <property type="component" value="Unassembled WGS sequence"/>
</dbReference>
<dbReference type="EMBL" id="RBPH01000208">
    <property type="protein sequence ID" value="RMN78359.1"/>
    <property type="molecule type" value="Genomic_DNA"/>
</dbReference>
<evidence type="ECO:0000313" key="4">
    <source>
        <dbReference type="Proteomes" id="UP000270524"/>
    </source>
</evidence>